<organism evidence="7 8">
    <name type="scientific">Streptomyces cylindrosporus</name>
    <dbReference type="NCBI Taxonomy" id="2927583"/>
    <lineage>
        <taxon>Bacteria</taxon>
        <taxon>Bacillati</taxon>
        <taxon>Actinomycetota</taxon>
        <taxon>Actinomycetes</taxon>
        <taxon>Kitasatosporales</taxon>
        <taxon>Streptomycetaceae</taxon>
        <taxon>Streptomyces</taxon>
    </lineage>
</organism>
<keyword evidence="3" id="KW-0285">Flavoprotein</keyword>
<evidence type="ECO:0000313" key="8">
    <source>
        <dbReference type="Proteomes" id="UP001165269"/>
    </source>
</evidence>
<evidence type="ECO:0000256" key="3">
    <source>
        <dbReference type="ARBA" id="ARBA00022630"/>
    </source>
</evidence>
<dbReference type="InterPro" id="IPR015345">
    <property type="entry name" value="Cytokinin_DH_FAD/cytokin-bd"/>
</dbReference>
<evidence type="ECO:0000313" key="7">
    <source>
        <dbReference type="EMBL" id="MCI3273497.1"/>
    </source>
</evidence>
<gene>
    <name evidence="7" type="ORF">MQP27_20575</name>
</gene>
<evidence type="ECO:0000256" key="2">
    <source>
        <dbReference type="ARBA" id="ARBA00005466"/>
    </source>
</evidence>
<keyword evidence="5" id="KW-0560">Oxidoreductase</keyword>
<keyword evidence="8" id="KW-1185">Reference proteome</keyword>
<reference evidence="7" key="1">
    <citation type="submission" date="2022-03" db="EMBL/GenBank/DDBJ databases">
        <title>Streptomyces 7R015 and 7R016 isolated from Barleria lupulina in Thailand.</title>
        <authorList>
            <person name="Kanchanasin P."/>
            <person name="Phongsopitanun W."/>
            <person name="Tanasupawat S."/>
        </authorList>
    </citation>
    <scope>NUCLEOTIDE SEQUENCE</scope>
    <source>
        <strain evidence="7">7R015</strain>
    </source>
</reference>
<dbReference type="InterPro" id="IPR016164">
    <property type="entry name" value="FAD-linked_Oxase-like_C"/>
</dbReference>
<dbReference type="EMBL" id="JALDAY010000006">
    <property type="protein sequence ID" value="MCI3273497.1"/>
    <property type="molecule type" value="Genomic_DNA"/>
</dbReference>
<comment type="similarity">
    <text evidence="2">Belongs to the oxygen-dependent FAD-linked oxidoreductase family.</text>
</comment>
<dbReference type="PANTHER" id="PTHR13878:SF53">
    <property type="entry name" value="CYTOKININ DEHYDROGENASE 6"/>
    <property type="match status" value="1"/>
</dbReference>
<dbReference type="SUPFAM" id="SSF55103">
    <property type="entry name" value="FAD-linked oxidases, C-terminal domain"/>
    <property type="match status" value="1"/>
</dbReference>
<evidence type="ECO:0000256" key="5">
    <source>
        <dbReference type="ARBA" id="ARBA00023002"/>
    </source>
</evidence>
<dbReference type="PANTHER" id="PTHR13878">
    <property type="entry name" value="GULONOLACTONE OXIDASE"/>
    <property type="match status" value="1"/>
</dbReference>
<dbReference type="RefSeq" id="WP_242766756.1">
    <property type="nucleotide sequence ID" value="NZ_JALDAY010000006.1"/>
</dbReference>
<evidence type="ECO:0000256" key="4">
    <source>
        <dbReference type="ARBA" id="ARBA00022827"/>
    </source>
</evidence>
<accession>A0ABS9Y8F2</accession>
<dbReference type="Proteomes" id="UP001165269">
    <property type="component" value="Unassembled WGS sequence"/>
</dbReference>
<comment type="cofactor">
    <cofactor evidence="1">
        <name>FAD</name>
        <dbReference type="ChEBI" id="CHEBI:57692"/>
    </cofactor>
</comment>
<sequence length="223" mass="25008">MAGHLLYLEGQARPLGGPGWQYMIEAVAPHSETGPPDDRTQIGGLSHDRDTQETADLAYLEFARRVAREEEILRLTGEWSRPHPWLNLLLPESSAAAIVSDTLADEDLRDLRTRGLVLLYPIPSRRLRAPLLRRPPGQLSYLFSLLRTAPADSPEVAERMVAANRSVYERACAQGAVAYPINALPMSREDWRAHYGSAWRSMEEAKRLYDPHAILAQGHGLWP</sequence>
<comment type="caution">
    <text evidence="7">The sequence shown here is derived from an EMBL/GenBank/DDBJ whole genome shotgun (WGS) entry which is preliminary data.</text>
</comment>
<dbReference type="InterPro" id="IPR050432">
    <property type="entry name" value="FAD-linked_Oxidoreductases_BP"/>
</dbReference>
<evidence type="ECO:0000256" key="1">
    <source>
        <dbReference type="ARBA" id="ARBA00001974"/>
    </source>
</evidence>
<name>A0ABS9Y8F2_9ACTN</name>
<dbReference type="Pfam" id="PF09265">
    <property type="entry name" value="Cytokin-bind"/>
    <property type="match status" value="1"/>
</dbReference>
<proteinExistence type="inferred from homology"/>
<feature type="domain" description="Cytokinin dehydrogenase 1 FAD/cytokinin binding" evidence="6">
    <location>
        <begin position="42"/>
        <end position="220"/>
    </location>
</feature>
<evidence type="ECO:0000259" key="6">
    <source>
        <dbReference type="Pfam" id="PF09265"/>
    </source>
</evidence>
<protein>
    <recommendedName>
        <fullName evidence="6">Cytokinin dehydrogenase 1 FAD/cytokinin binding domain-containing protein</fullName>
    </recommendedName>
</protein>
<keyword evidence="4" id="KW-0274">FAD</keyword>
<dbReference type="InterPro" id="IPR016170">
    <property type="entry name" value="Cytok_DH_C_sf"/>
</dbReference>
<dbReference type="Gene3D" id="3.40.462.10">
    <property type="entry name" value="FAD-linked oxidases, C-terminal domain"/>
    <property type="match status" value="1"/>
</dbReference>